<feature type="signal peptide" evidence="1">
    <location>
        <begin position="1"/>
        <end position="19"/>
    </location>
</feature>
<name>A0A7H0VDH4_9FLAO</name>
<organism evidence="2 3">
    <name type="scientific">Croceimicrobium hydrocarbonivorans</name>
    <dbReference type="NCBI Taxonomy" id="2761580"/>
    <lineage>
        <taxon>Bacteria</taxon>
        <taxon>Pseudomonadati</taxon>
        <taxon>Bacteroidota</taxon>
        <taxon>Flavobacteriia</taxon>
        <taxon>Flavobacteriales</taxon>
        <taxon>Owenweeksiaceae</taxon>
        <taxon>Croceimicrobium</taxon>
    </lineage>
</organism>
<feature type="chain" id="PRO_5028958180" evidence="1">
    <location>
        <begin position="20"/>
        <end position="164"/>
    </location>
</feature>
<reference evidence="2 3" key="1">
    <citation type="submission" date="2020-08" db="EMBL/GenBank/DDBJ databases">
        <title>Croceimicrobium hydrocarbonivorans gen. nov., sp. nov., a novel marine bacterium isolated from a bacterial consortium that degrades polyethylene terephthalate.</title>
        <authorList>
            <person name="Liu R."/>
        </authorList>
    </citation>
    <scope>NUCLEOTIDE SEQUENCE [LARGE SCALE GENOMIC DNA]</scope>
    <source>
        <strain evidence="2 3">A20-9</strain>
    </source>
</reference>
<dbReference type="KEGG" id="chyd:H4K34_15545"/>
<dbReference type="AlphaFoldDB" id="A0A7H0VDH4"/>
<gene>
    <name evidence="2" type="ORF">H4K34_15545</name>
</gene>
<sequence length="164" mass="19373">MLRKTLFFSLFLFVSQLQAQTEADFEKFGSGIFSLISDTGSYPHLEYIRIKSWKQLINEQDLESAEKEEWKLRIQDSYANEKTEFEKKLGLIVQEYRAASLKGAELTFLESGYAPHPKWKNWYQCYIRFGFEHEGVQTMVDLNYELYYNGKGLLFIGTRLDEDF</sequence>
<dbReference type="RefSeq" id="WP_210758307.1">
    <property type="nucleotide sequence ID" value="NZ_CP060139.1"/>
</dbReference>
<dbReference type="EMBL" id="CP060139">
    <property type="protein sequence ID" value="QNR23772.1"/>
    <property type="molecule type" value="Genomic_DNA"/>
</dbReference>
<protein>
    <submittedName>
        <fullName evidence="2">Uncharacterized protein</fullName>
    </submittedName>
</protein>
<accession>A0A7H0VDH4</accession>
<dbReference type="Proteomes" id="UP000516305">
    <property type="component" value="Chromosome"/>
</dbReference>
<evidence type="ECO:0000256" key="1">
    <source>
        <dbReference type="SAM" id="SignalP"/>
    </source>
</evidence>
<proteinExistence type="predicted"/>
<keyword evidence="3" id="KW-1185">Reference proteome</keyword>
<keyword evidence="1" id="KW-0732">Signal</keyword>
<evidence type="ECO:0000313" key="2">
    <source>
        <dbReference type="EMBL" id="QNR23772.1"/>
    </source>
</evidence>
<evidence type="ECO:0000313" key="3">
    <source>
        <dbReference type="Proteomes" id="UP000516305"/>
    </source>
</evidence>